<evidence type="ECO:0000313" key="2">
    <source>
        <dbReference type="Proteomes" id="UP001629214"/>
    </source>
</evidence>
<comment type="caution">
    <text evidence="1">The sequence shown here is derived from an EMBL/GenBank/DDBJ whole genome shotgun (WGS) entry which is preliminary data.</text>
</comment>
<dbReference type="RefSeq" id="WP_408169599.1">
    <property type="nucleotide sequence ID" value="NZ_JAQQFR010000014.1"/>
</dbReference>
<proteinExistence type="predicted"/>
<dbReference type="Proteomes" id="UP001629214">
    <property type="component" value="Unassembled WGS sequence"/>
</dbReference>
<keyword evidence="2" id="KW-1185">Reference proteome</keyword>
<accession>A0ABW8ZBQ2</accession>
<name>A0ABW8ZBQ2_9BURK</name>
<gene>
    <name evidence="1" type="ORF">PQR63_19405</name>
</gene>
<evidence type="ECO:0000313" key="1">
    <source>
        <dbReference type="EMBL" id="MFL9880572.1"/>
    </source>
</evidence>
<dbReference type="EMBL" id="JAQQFR010000014">
    <property type="protein sequence ID" value="MFL9880572.1"/>
    <property type="molecule type" value="Genomic_DNA"/>
</dbReference>
<organism evidence="1 2">
    <name type="scientific">Herbaspirillum rhizosphaerae</name>
    <dbReference type="NCBI Taxonomy" id="346179"/>
    <lineage>
        <taxon>Bacteria</taxon>
        <taxon>Pseudomonadati</taxon>
        <taxon>Pseudomonadota</taxon>
        <taxon>Betaproteobacteria</taxon>
        <taxon>Burkholderiales</taxon>
        <taxon>Oxalobacteraceae</taxon>
        <taxon>Herbaspirillum</taxon>
    </lineage>
</organism>
<sequence length="107" mass="11895">MHDDFVLYLESPGDRPAYYKIADYLWGKAANIDSDGNSSHPDDTQWTEVSLILRSGNERDQVHVDSVSVTPLVLEIRSPDEEITKRAAAYLQEVAGGVILQKPPKLA</sequence>
<protein>
    <submittedName>
        <fullName evidence="1">Uncharacterized protein</fullName>
    </submittedName>
</protein>
<reference evidence="1 2" key="1">
    <citation type="journal article" date="2024" name="Chem. Sci.">
        <title>Discovery of megapolipeptins by genome mining of a Burkholderiales bacteria collection.</title>
        <authorList>
            <person name="Paulo B.S."/>
            <person name="Recchia M.J.J."/>
            <person name="Lee S."/>
            <person name="Fergusson C.H."/>
            <person name="Romanowski S.B."/>
            <person name="Hernandez A."/>
            <person name="Krull N."/>
            <person name="Liu D.Y."/>
            <person name="Cavanagh H."/>
            <person name="Bos A."/>
            <person name="Gray C.A."/>
            <person name="Murphy B.T."/>
            <person name="Linington R.G."/>
            <person name="Eustaquio A.S."/>
        </authorList>
    </citation>
    <scope>NUCLEOTIDE SEQUENCE [LARGE SCALE GENOMIC DNA]</scope>
    <source>
        <strain evidence="1 2">RL21-008-BIB-B</strain>
    </source>
</reference>